<sequence length="67" mass="7924">MTVCNDEDDCPEPTHTVIRLAKRDDELARRLAAEHGMKVRVRFHWFLFLWFFLRLVSLSIDLATFSS</sequence>
<reference evidence="2 3" key="1">
    <citation type="submission" date="2013-12" db="EMBL/GenBank/DDBJ databases">
        <title>Draft genome of the parsitic nematode Ancylostoma duodenale.</title>
        <authorList>
            <person name="Mitreva M."/>
        </authorList>
    </citation>
    <scope>NUCLEOTIDE SEQUENCE [LARGE SCALE GENOMIC DNA]</scope>
    <source>
        <strain evidence="2 3">Zhejiang</strain>
    </source>
</reference>
<name>A0A0C2C9U5_9BILA</name>
<dbReference type="EMBL" id="KN742101">
    <property type="protein sequence ID" value="KIH53078.1"/>
    <property type="molecule type" value="Genomic_DNA"/>
</dbReference>
<keyword evidence="1" id="KW-0812">Transmembrane</keyword>
<accession>A0A0C2C9U5</accession>
<dbReference type="AlphaFoldDB" id="A0A0C2C9U5"/>
<dbReference type="OrthoDB" id="5867995at2759"/>
<organism evidence="2 3">
    <name type="scientific">Ancylostoma duodenale</name>
    <dbReference type="NCBI Taxonomy" id="51022"/>
    <lineage>
        <taxon>Eukaryota</taxon>
        <taxon>Metazoa</taxon>
        <taxon>Ecdysozoa</taxon>
        <taxon>Nematoda</taxon>
        <taxon>Chromadorea</taxon>
        <taxon>Rhabditida</taxon>
        <taxon>Rhabditina</taxon>
        <taxon>Rhabditomorpha</taxon>
        <taxon>Strongyloidea</taxon>
        <taxon>Ancylostomatidae</taxon>
        <taxon>Ancylostomatinae</taxon>
        <taxon>Ancylostoma</taxon>
    </lineage>
</organism>
<dbReference type="Proteomes" id="UP000054047">
    <property type="component" value="Unassembled WGS sequence"/>
</dbReference>
<feature type="transmembrane region" description="Helical" evidence="1">
    <location>
        <begin position="45"/>
        <end position="65"/>
    </location>
</feature>
<keyword evidence="3" id="KW-1185">Reference proteome</keyword>
<keyword evidence="1" id="KW-0472">Membrane</keyword>
<gene>
    <name evidence="2" type="ORF">ANCDUO_16804</name>
</gene>
<keyword evidence="1" id="KW-1133">Transmembrane helix</keyword>
<proteinExistence type="predicted"/>
<evidence type="ECO:0000313" key="2">
    <source>
        <dbReference type="EMBL" id="KIH53078.1"/>
    </source>
</evidence>
<protein>
    <submittedName>
        <fullName evidence="2">Uncharacterized protein</fullName>
    </submittedName>
</protein>
<evidence type="ECO:0000313" key="3">
    <source>
        <dbReference type="Proteomes" id="UP000054047"/>
    </source>
</evidence>
<evidence type="ECO:0000256" key="1">
    <source>
        <dbReference type="SAM" id="Phobius"/>
    </source>
</evidence>